<name>A0A8S5TSW7_9CAUD</name>
<protein>
    <submittedName>
        <fullName evidence="1">Uncharacterized protein</fullName>
    </submittedName>
</protein>
<reference evidence="1" key="1">
    <citation type="journal article" date="2021" name="Proc. Natl. Acad. Sci. U.S.A.">
        <title>A Catalog of Tens of Thousands of Viruses from Human Metagenomes Reveals Hidden Associations with Chronic Diseases.</title>
        <authorList>
            <person name="Tisza M.J."/>
            <person name="Buck C.B."/>
        </authorList>
    </citation>
    <scope>NUCLEOTIDE SEQUENCE</scope>
    <source>
        <strain evidence="1">Ct8aS59</strain>
    </source>
</reference>
<proteinExistence type="predicted"/>
<sequence length="144" mass="16330">MNIYRQLAEGGGYNLPYLVHLYSPDGATHIYLINDNQDMTYGGQVYSASNFTYTPTTDGEATFNVELVEHDEIIELLEDCYYFRVDVIGVFNGDEVEPIAVYKHKYGEATWSGAKLEMKLNKDDRGGMTFPALIFNSYNNRGNN</sequence>
<evidence type="ECO:0000313" key="1">
    <source>
        <dbReference type="EMBL" id="DAF85280.1"/>
    </source>
</evidence>
<dbReference type="EMBL" id="BK015922">
    <property type="protein sequence ID" value="DAF85280.1"/>
    <property type="molecule type" value="Genomic_DNA"/>
</dbReference>
<organism evidence="1">
    <name type="scientific">Siphoviridae sp. ct8aS59</name>
    <dbReference type="NCBI Taxonomy" id="2825365"/>
    <lineage>
        <taxon>Viruses</taxon>
        <taxon>Duplodnaviria</taxon>
        <taxon>Heunggongvirae</taxon>
        <taxon>Uroviricota</taxon>
        <taxon>Caudoviricetes</taxon>
    </lineage>
</organism>
<accession>A0A8S5TSW7</accession>